<comment type="caution">
    <text evidence="1">The sequence shown here is derived from an EMBL/GenBank/DDBJ whole genome shotgun (WGS) entry which is preliminary data.</text>
</comment>
<evidence type="ECO:0000313" key="2">
    <source>
        <dbReference type="Proteomes" id="UP001500274"/>
    </source>
</evidence>
<dbReference type="SUPFAM" id="SSF52540">
    <property type="entry name" value="P-loop containing nucleoside triphosphate hydrolases"/>
    <property type="match status" value="1"/>
</dbReference>
<reference evidence="2" key="1">
    <citation type="journal article" date="2019" name="Int. J. Syst. Evol. Microbiol.">
        <title>The Global Catalogue of Microorganisms (GCM) 10K type strain sequencing project: providing services to taxonomists for standard genome sequencing and annotation.</title>
        <authorList>
            <consortium name="The Broad Institute Genomics Platform"/>
            <consortium name="The Broad Institute Genome Sequencing Center for Infectious Disease"/>
            <person name="Wu L."/>
            <person name="Ma J."/>
        </authorList>
    </citation>
    <scope>NUCLEOTIDE SEQUENCE [LARGE SCALE GENOMIC DNA]</scope>
    <source>
        <strain evidence="2">JCM 16365</strain>
    </source>
</reference>
<gene>
    <name evidence="1" type="ORF">GCM10009862_01250</name>
</gene>
<dbReference type="Gene3D" id="3.40.50.300">
    <property type="entry name" value="P-loop containing nucleotide triphosphate hydrolases"/>
    <property type="match status" value="1"/>
</dbReference>
<organism evidence="1 2">
    <name type="scientific">Microbacterium binotii</name>
    <dbReference type="NCBI Taxonomy" id="462710"/>
    <lineage>
        <taxon>Bacteria</taxon>
        <taxon>Bacillati</taxon>
        <taxon>Actinomycetota</taxon>
        <taxon>Actinomycetes</taxon>
        <taxon>Micrococcales</taxon>
        <taxon>Microbacteriaceae</taxon>
        <taxon>Microbacterium</taxon>
    </lineage>
</organism>
<dbReference type="Proteomes" id="UP001500274">
    <property type="component" value="Unassembled WGS sequence"/>
</dbReference>
<sequence length="223" mass="25188">MRPPISQEQETLLGELRAELRQHHRGGRLLVAVDGRDGAGKTLFADALADVLREDGSSVFRASADDFHRPRAERYARGRTSAEGHYRDSYDNDALLDRMLRPFRAGARFATATLDLDEDRRLDVEAEPAPADAVLVVDGLFLLRPELRDVWNWSLWLDVPLDVAFQRMAERDGTDPDPLAASNARYREGFELYLQDGDPRGRASVIVDNTDPSHPVRVFRDFC</sequence>
<name>A0ABP6BJJ6_9MICO</name>
<accession>A0ABP6BJJ6</accession>
<keyword evidence="2" id="KW-1185">Reference proteome</keyword>
<dbReference type="RefSeq" id="WP_344225877.1">
    <property type="nucleotide sequence ID" value="NZ_BAAARI010000001.1"/>
</dbReference>
<dbReference type="EMBL" id="BAAARI010000001">
    <property type="protein sequence ID" value="GAA2566426.1"/>
    <property type="molecule type" value="Genomic_DNA"/>
</dbReference>
<dbReference type="InterPro" id="IPR027417">
    <property type="entry name" value="P-loop_NTPase"/>
</dbReference>
<proteinExistence type="predicted"/>
<evidence type="ECO:0008006" key="3">
    <source>
        <dbReference type="Google" id="ProtNLM"/>
    </source>
</evidence>
<evidence type="ECO:0000313" key="1">
    <source>
        <dbReference type="EMBL" id="GAA2566426.1"/>
    </source>
</evidence>
<protein>
    <recommendedName>
        <fullName evidence="3">Uridine kinase</fullName>
    </recommendedName>
</protein>